<accession>A0A0N9V0X5</accession>
<protein>
    <recommendedName>
        <fullName evidence="4">DUF1570 domain-containing protein</fullName>
    </recommendedName>
</protein>
<dbReference type="OrthoDB" id="5523615at2"/>
<dbReference type="AlphaFoldDB" id="A0A0N9V0X5"/>
<reference evidence="2 3" key="1">
    <citation type="journal article" date="2015" name="Genome Announc.">
        <title>Complete Genome Sequence of Polypropylene Glycol- and Polyethylene Glycol-Degrading Sphingopyxis macrogoltabida Strain EY-1.</title>
        <authorList>
            <person name="Ohtsubo Y."/>
            <person name="Nagata Y."/>
            <person name="Numata M."/>
            <person name="Tsuchikane K."/>
            <person name="Hosoyama A."/>
            <person name="Yamazoe A."/>
            <person name="Tsuda M."/>
            <person name="Fujita N."/>
            <person name="Kawai F."/>
        </authorList>
    </citation>
    <scope>NUCLEOTIDE SEQUENCE [LARGE SCALE GENOMIC DNA]</scope>
    <source>
        <strain evidence="2 3">EY-1</strain>
    </source>
</reference>
<evidence type="ECO:0000256" key="1">
    <source>
        <dbReference type="SAM" id="SignalP"/>
    </source>
</evidence>
<dbReference type="KEGG" id="smag:AN936_16720"/>
<dbReference type="RefSeq" id="WP_149037694.1">
    <property type="nucleotide sequence ID" value="NZ_CP012700.1"/>
</dbReference>
<dbReference type="EMBL" id="CP012700">
    <property type="protein sequence ID" value="ALH81942.1"/>
    <property type="molecule type" value="Genomic_DNA"/>
</dbReference>
<dbReference type="SUPFAM" id="SSF48452">
    <property type="entry name" value="TPR-like"/>
    <property type="match status" value="1"/>
</dbReference>
<proteinExistence type="predicted"/>
<keyword evidence="1" id="KW-0732">Signal</keyword>
<dbReference type="Gene3D" id="1.25.40.10">
    <property type="entry name" value="Tetratricopeptide repeat domain"/>
    <property type="match status" value="1"/>
</dbReference>
<gene>
    <name evidence="2" type="ORF">AN936_16720</name>
</gene>
<evidence type="ECO:0000313" key="3">
    <source>
        <dbReference type="Proteomes" id="UP000058074"/>
    </source>
</evidence>
<name>A0A0N9V0X5_SPHMC</name>
<dbReference type="PATRIC" id="fig|33050.5.peg.3468"/>
<dbReference type="InterPro" id="IPR011990">
    <property type="entry name" value="TPR-like_helical_dom_sf"/>
</dbReference>
<organism evidence="2 3">
    <name type="scientific">Sphingopyxis macrogoltabida</name>
    <name type="common">Sphingomonas macrogoltabidus</name>
    <dbReference type="NCBI Taxonomy" id="33050"/>
    <lineage>
        <taxon>Bacteria</taxon>
        <taxon>Pseudomonadati</taxon>
        <taxon>Pseudomonadota</taxon>
        <taxon>Alphaproteobacteria</taxon>
        <taxon>Sphingomonadales</taxon>
        <taxon>Sphingomonadaceae</taxon>
        <taxon>Sphingopyxis</taxon>
    </lineage>
</organism>
<sequence>MNIRKMARAIGAGVALAALTISGAARAEWWEAETSHFIVYSESKKEDAEQFARLLERYDNALRYLQGRPVPGPDMGKANKVKVFRSGDTDDIAALAGAPESGIYGFYIPRAGSTVAFVPARNKRRDGVGVRTLNEVQLDTQRVLFHEYTHHFMLTNFSTAYPYWYTEGFAEVYGTIELRDDGSFHLGNVPQARGEALRVLPDTRLSRMFDHKVKLKGMELMQSYSVGWLLSHYLNFSQERKGQLPAYLSALNKGEDSLEAAKRIFGDLDKLQAELRKYKNGPFPGYDVKPASYVEPVVTMRALAPVEESLMSSYIRSQRGVDQKQAKDVARDVAGKDAANPDSLFAQLVVAEAQLDAKNYDAAEAAAKRAIAIAPASSLAHFMMGGVFMARGEADKAQYAAARPWFEKAHQLDLKDPRPMIGLYMSYFEAGEAIPEAALITLEDAWDYASYDTGYRLILARQLLNENKGKLAKDVLSPIAYSAHGSDKENKILATVEFIEQDKLGDARAKIAEIFQEQKDEAAGKKKG</sequence>
<dbReference type="Proteomes" id="UP000058074">
    <property type="component" value="Chromosome"/>
</dbReference>
<evidence type="ECO:0008006" key="4">
    <source>
        <dbReference type="Google" id="ProtNLM"/>
    </source>
</evidence>
<feature type="chain" id="PRO_5006039216" description="DUF1570 domain-containing protein" evidence="1">
    <location>
        <begin position="28"/>
        <end position="528"/>
    </location>
</feature>
<evidence type="ECO:0000313" key="2">
    <source>
        <dbReference type="EMBL" id="ALH81942.1"/>
    </source>
</evidence>
<feature type="signal peptide" evidence="1">
    <location>
        <begin position="1"/>
        <end position="27"/>
    </location>
</feature>